<sequence length="40" mass="4791">MIQNDKNIYIKVTQKNDIIEIEHKNIPKIDIDIINKRKSL</sequence>
<proteinExistence type="predicted"/>
<name>A0A1W1BEQ8_9ZZZZ</name>
<dbReference type="AlphaFoldDB" id="A0A1W1BEQ8"/>
<reference evidence="1" key="1">
    <citation type="submission" date="2016-10" db="EMBL/GenBank/DDBJ databases">
        <authorList>
            <person name="de Groot N.N."/>
        </authorList>
    </citation>
    <scope>NUCLEOTIDE SEQUENCE</scope>
</reference>
<gene>
    <name evidence="1" type="ORF">MNB_SV-3-916</name>
</gene>
<protein>
    <submittedName>
        <fullName evidence="1">Uncharacterized protein</fullName>
    </submittedName>
</protein>
<organism evidence="1">
    <name type="scientific">hydrothermal vent metagenome</name>
    <dbReference type="NCBI Taxonomy" id="652676"/>
    <lineage>
        <taxon>unclassified sequences</taxon>
        <taxon>metagenomes</taxon>
        <taxon>ecological metagenomes</taxon>
    </lineage>
</organism>
<accession>A0A1W1BEQ8</accession>
<dbReference type="EMBL" id="FPHI01000004">
    <property type="protein sequence ID" value="SFV52031.1"/>
    <property type="molecule type" value="Genomic_DNA"/>
</dbReference>
<evidence type="ECO:0000313" key="1">
    <source>
        <dbReference type="EMBL" id="SFV52031.1"/>
    </source>
</evidence>